<evidence type="ECO:0008006" key="3">
    <source>
        <dbReference type="Google" id="ProtNLM"/>
    </source>
</evidence>
<dbReference type="RefSeq" id="WP_345268366.1">
    <property type="nucleotide sequence ID" value="NZ_BAABHB010000005.1"/>
</dbReference>
<dbReference type="Pfam" id="PF19891">
    <property type="entry name" value="DUF6364"/>
    <property type="match status" value="1"/>
</dbReference>
<evidence type="ECO:0000313" key="1">
    <source>
        <dbReference type="EMBL" id="GAA4407973.1"/>
    </source>
</evidence>
<protein>
    <recommendedName>
        <fullName evidence="3">Ribbon-helix-helix protein CopG domain-containing protein</fullName>
    </recommendedName>
</protein>
<dbReference type="EMBL" id="BAABHB010000005">
    <property type="protein sequence ID" value="GAA4407973.1"/>
    <property type="molecule type" value="Genomic_DNA"/>
</dbReference>
<keyword evidence="2" id="KW-1185">Reference proteome</keyword>
<gene>
    <name evidence="1" type="ORF">GCM10023187_29230</name>
</gene>
<proteinExistence type="predicted"/>
<dbReference type="Proteomes" id="UP001500936">
    <property type="component" value="Unassembled WGS sequence"/>
</dbReference>
<comment type="caution">
    <text evidence="1">The sequence shown here is derived from an EMBL/GenBank/DDBJ whole genome shotgun (WGS) entry which is preliminary data.</text>
</comment>
<name>A0ABP8KJI8_9BACT</name>
<dbReference type="InterPro" id="IPR045944">
    <property type="entry name" value="DUF6364"/>
</dbReference>
<organism evidence="1 2">
    <name type="scientific">Nibrella viscosa</name>
    <dbReference type="NCBI Taxonomy" id="1084524"/>
    <lineage>
        <taxon>Bacteria</taxon>
        <taxon>Pseudomonadati</taxon>
        <taxon>Bacteroidota</taxon>
        <taxon>Cytophagia</taxon>
        <taxon>Cytophagales</taxon>
        <taxon>Spirosomataceae</taxon>
        <taxon>Nibrella</taxon>
    </lineage>
</organism>
<evidence type="ECO:0000313" key="2">
    <source>
        <dbReference type="Proteomes" id="UP001500936"/>
    </source>
</evidence>
<reference evidence="2" key="1">
    <citation type="journal article" date="2019" name="Int. J. Syst. Evol. Microbiol.">
        <title>The Global Catalogue of Microorganisms (GCM) 10K type strain sequencing project: providing services to taxonomists for standard genome sequencing and annotation.</title>
        <authorList>
            <consortium name="The Broad Institute Genomics Platform"/>
            <consortium name="The Broad Institute Genome Sequencing Center for Infectious Disease"/>
            <person name="Wu L."/>
            <person name="Ma J."/>
        </authorList>
    </citation>
    <scope>NUCLEOTIDE SEQUENCE [LARGE SCALE GENOMIC DNA]</scope>
    <source>
        <strain evidence="2">JCM 17925</strain>
    </source>
</reference>
<accession>A0ABP8KJI8</accession>
<sequence>MPKVKLTLTIDEDLLVSAKAVAKQRHTSLSGMIEQLLAGAGVVKGQDAPVTESVALRLKGIAKSKLGKKTDKQIREMMYRDRYGI</sequence>